<protein>
    <submittedName>
        <fullName evidence="2">Uncharacterized protein</fullName>
    </submittedName>
</protein>
<accession>A0A8S9LLI8</accession>
<evidence type="ECO:0000256" key="1">
    <source>
        <dbReference type="SAM" id="MobiDB-lite"/>
    </source>
</evidence>
<feature type="compositionally biased region" description="Polar residues" evidence="1">
    <location>
        <begin position="187"/>
        <end position="210"/>
    </location>
</feature>
<sequence length="655" mass="74971">MHNATDTVRPQSIDIRQSPSLDIHHHASIDNRLAASIDTNPPRPHKIKSHPDFHIREEIDQLVEGIYRALETTEERLDGRCRPQALISIDRRINKSIDTNHSASIDIDTNRGRLVPKTTSDMPNTPYHGKEMSADTYAALKRNQFNLESLGERLQMIENTTAAMKDKWRRGDEAMRDITEKKEDSSTRLSSVSTDANKSTSIDISSPASTDNNIHESVDIYSGLEPKLTSNTKPDTTACLGAWYTWDQILQTSLEDEYDEDYEEERAIEYKAILDKEDNLLHHSSWKRNAPSIDRTSLPSINTQPQQRCRKGASTDTAYYKSIDTDFNRVRYGDYSIGSWADEHHHESFAIEIVTYTPGADKLQDSFTDEELLNMQKRDDTDQIQAEAAWERTRSIDTRHRQSINKCPQQSIDINNTTSIDKHSIPKTIVSEKDKLDNQYLTPDEFGIFRDPNGYAKAIDGHTLHVSREDIADILQTANGADNLKFYWEEKYEYGVYRDDREFARDLDGHTIPVHNKDIRRLLERASRDEPAYIRLPEHASQFTQTKLVPEIYTKDEINEIFYGVCGEHDRNKEVFQMKLDGVYYPLNDSISSLTTCMEEMKQYITRIQNATGTVRPQSIDIRQSPSLDIHHHASIDSHQAAPIDTNPGSLSNLG</sequence>
<feature type="region of interest" description="Disordered" evidence="1">
    <location>
        <begin position="178"/>
        <end position="210"/>
    </location>
</feature>
<organism evidence="2 3">
    <name type="scientific">Brassica cretica</name>
    <name type="common">Mustard</name>
    <dbReference type="NCBI Taxonomy" id="69181"/>
    <lineage>
        <taxon>Eukaryota</taxon>
        <taxon>Viridiplantae</taxon>
        <taxon>Streptophyta</taxon>
        <taxon>Embryophyta</taxon>
        <taxon>Tracheophyta</taxon>
        <taxon>Spermatophyta</taxon>
        <taxon>Magnoliopsida</taxon>
        <taxon>eudicotyledons</taxon>
        <taxon>Gunneridae</taxon>
        <taxon>Pentapetalae</taxon>
        <taxon>rosids</taxon>
        <taxon>malvids</taxon>
        <taxon>Brassicales</taxon>
        <taxon>Brassicaceae</taxon>
        <taxon>Brassiceae</taxon>
        <taxon>Brassica</taxon>
    </lineage>
</organism>
<dbReference type="EMBL" id="QGKW02000276">
    <property type="protein sequence ID" value="KAF2606841.1"/>
    <property type="molecule type" value="Genomic_DNA"/>
</dbReference>
<evidence type="ECO:0000313" key="2">
    <source>
        <dbReference type="EMBL" id="KAF2606841.1"/>
    </source>
</evidence>
<reference evidence="2" key="1">
    <citation type="submission" date="2019-12" db="EMBL/GenBank/DDBJ databases">
        <title>Genome sequencing and annotation of Brassica cretica.</title>
        <authorList>
            <person name="Studholme D.J."/>
            <person name="Sarris P.F."/>
        </authorList>
    </citation>
    <scope>NUCLEOTIDE SEQUENCE</scope>
    <source>
        <strain evidence="2">PFS-001/15</strain>
        <tissue evidence="2">Leaf</tissue>
    </source>
</reference>
<comment type="caution">
    <text evidence="2">The sequence shown here is derived from an EMBL/GenBank/DDBJ whole genome shotgun (WGS) entry which is preliminary data.</text>
</comment>
<dbReference type="AlphaFoldDB" id="A0A8S9LLI8"/>
<feature type="region of interest" description="Disordered" evidence="1">
    <location>
        <begin position="635"/>
        <end position="655"/>
    </location>
</feature>
<dbReference type="Proteomes" id="UP000712281">
    <property type="component" value="Unassembled WGS sequence"/>
</dbReference>
<proteinExistence type="predicted"/>
<name>A0A8S9LLI8_BRACR</name>
<evidence type="ECO:0000313" key="3">
    <source>
        <dbReference type="Proteomes" id="UP000712281"/>
    </source>
</evidence>
<gene>
    <name evidence="2" type="ORF">F2Q68_00044016</name>
</gene>